<dbReference type="GO" id="GO:0000209">
    <property type="term" value="P:protein polyubiquitination"/>
    <property type="evidence" value="ECO:0007669"/>
    <property type="project" value="InterPro"/>
</dbReference>
<dbReference type="FunFam" id="3.30.2160.10:FF:000004">
    <property type="entry name" value="probable E3 ubiquitin-protein ligase HERC4 isoform X1"/>
    <property type="match status" value="1"/>
</dbReference>
<evidence type="ECO:0000313" key="10">
    <source>
        <dbReference type="EMBL" id="GBF97343.1"/>
    </source>
</evidence>
<sequence>MEQQLYGGSSRGREDEQRVISGKQRRGGGGGGGAGGGAGPSTSSGSGRADGDGGGGRRGSKSGDGGGGRAGLRGLFFNILRSRFDAGGSGGGGMNAGVAEAFGIGPDSPKSIESQLVRREGSMHLPRPAECAMPGTHSDMCIVRVRRNHLVEDALDEIARQYRRDLFKPLRVHFIGEEGIDAGGVKKEFFQLLVAELLSPDYGMLVYQPESHTYWFNACSLEGEEQFMLLGLVLGLAIYNRVLLDFPLPLALYKKLLNQPVGLRDLEEMQPTLGRSLRQLLQYEGDICVEDAFCLTFSVEMDFFGDLRTIALKPGGDEVPVTEENRGEYVELMVDYLLNRSIQRQFESFYHGFRILCDGPAIRLFNACEVERLVCGNPNLDFAALERNAKYEGGFSAATPAVVWLWGIVREDLSLEEKKSFLKFFTGSDRSPIGGLGALKCVIQRDGPDSNKLPTSHTCFNTLLLPEYAGRDKMADRLRLAILNAEGFGLE</sequence>
<dbReference type="PROSITE" id="PS50237">
    <property type="entry name" value="HECT"/>
    <property type="match status" value="1"/>
</dbReference>
<keyword evidence="6 7" id="KW-0833">Ubl conjugation pathway</keyword>
<feature type="compositionally biased region" description="Gly residues" evidence="8">
    <location>
        <begin position="27"/>
        <end position="39"/>
    </location>
</feature>
<evidence type="ECO:0000259" key="9">
    <source>
        <dbReference type="PROSITE" id="PS50237"/>
    </source>
</evidence>
<evidence type="ECO:0000256" key="6">
    <source>
        <dbReference type="ARBA" id="ARBA00022786"/>
    </source>
</evidence>
<comment type="caution">
    <text evidence="10">The sequence shown here is derived from an EMBL/GenBank/DDBJ whole genome shotgun (WGS) entry which is preliminary data.</text>
</comment>
<proteinExistence type="predicted"/>
<evidence type="ECO:0000313" key="11">
    <source>
        <dbReference type="Proteomes" id="UP000247498"/>
    </source>
</evidence>
<dbReference type="Gene3D" id="3.30.2410.10">
    <property type="entry name" value="Hect, E3 ligase catalytic domain"/>
    <property type="match status" value="1"/>
</dbReference>
<accession>A0A2V0PHF3</accession>
<dbReference type="SUPFAM" id="SSF56204">
    <property type="entry name" value="Hect, E3 ligase catalytic domain"/>
    <property type="match status" value="1"/>
</dbReference>
<feature type="domain" description="HECT" evidence="9">
    <location>
        <begin position="162"/>
        <end position="491"/>
    </location>
</feature>
<dbReference type="FunFam" id="3.30.2410.10:FF:000003">
    <property type="entry name" value="probable E3 ubiquitin-protein ligase HERC4 isoform X1"/>
    <property type="match status" value="1"/>
</dbReference>
<dbReference type="InterPro" id="IPR035983">
    <property type="entry name" value="Hect_E3_ubiquitin_ligase"/>
</dbReference>
<reference evidence="10 11" key="1">
    <citation type="journal article" date="2018" name="Sci. Rep.">
        <title>Raphidocelis subcapitata (=Pseudokirchneriella subcapitata) provides an insight into genome evolution and environmental adaptations in the Sphaeropleales.</title>
        <authorList>
            <person name="Suzuki S."/>
            <person name="Yamaguchi H."/>
            <person name="Nakajima N."/>
            <person name="Kawachi M."/>
        </authorList>
    </citation>
    <scope>NUCLEOTIDE SEQUENCE [LARGE SCALE GENOMIC DNA]</scope>
    <source>
        <strain evidence="10 11">NIES-35</strain>
    </source>
</reference>
<feature type="region of interest" description="Disordered" evidence="8">
    <location>
        <begin position="1"/>
        <end position="67"/>
    </location>
</feature>
<feature type="compositionally biased region" description="Gly residues" evidence="8">
    <location>
        <begin position="52"/>
        <end position="67"/>
    </location>
</feature>
<dbReference type="STRING" id="307507.A0A2V0PHF3"/>
<dbReference type="Pfam" id="PF00632">
    <property type="entry name" value="HECT"/>
    <property type="match status" value="1"/>
</dbReference>
<evidence type="ECO:0000256" key="7">
    <source>
        <dbReference type="PROSITE-ProRule" id="PRU00104"/>
    </source>
</evidence>
<comment type="catalytic activity">
    <reaction evidence="1">
        <text>S-ubiquitinyl-[E2 ubiquitin-conjugating enzyme]-L-cysteine + [acceptor protein]-L-lysine = [E2 ubiquitin-conjugating enzyme]-L-cysteine + N(6)-ubiquitinyl-[acceptor protein]-L-lysine.</text>
        <dbReference type="EC" id="2.3.2.26"/>
    </reaction>
</comment>
<comment type="subcellular location">
    <subcellularLocation>
        <location evidence="2">Cytoplasm</location>
    </subcellularLocation>
</comment>
<protein>
    <recommendedName>
        <fullName evidence="3">HECT-type E3 ubiquitin transferase</fullName>
        <ecNumber evidence="3">2.3.2.26</ecNumber>
    </recommendedName>
</protein>
<evidence type="ECO:0000256" key="5">
    <source>
        <dbReference type="ARBA" id="ARBA00022679"/>
    </source>
</evidence>
<dbReference type="Gene3D" id="3.90.1750.10">
    <property type="entry name" value="Hect, E3 ligase catalytic domains"/>
    <property type="match status" value="1"/>
</dbReference>
<dbReference type="GO" id="GO:0061630">
    <property type="term" value="F:ubiquitin protein ligase activity"/>
    <property type="evidence" value="ECO:0007669"/>
    <property type="project" value="UniProtKB-EC"/>
</dbReference>
<evidence type="ECO:0000256" key="4">
    <source>
        <dbReference type="ARBA" id="ARBA00022490"/>
    </source>
</evidence>
<dbReference type="CDD" id="cd00078">
    <property type="entry name" value="HECTc"/>
    <property type="match status" value="1"/>
</dbReference>
<dbReference type="InterPro" id="IPR044611">
    <property type="entry name" value="E3A/B/C-like"/>
</dbReference>
<dbReference type="PANTHER" id="PTHR45700:SF8">
    <property type="entry name" value="HECT-TYPE E3 UBIQUITIN TRANSFERASE"/>
    <property type="match status" value="1"/>
</dbReference>
<evidence type="ECO:0000256" key="8">
    <source>
        <dbReference type="SAM" id="MobiDB-lite"/>
    </source>
</evidence>
<dbReference type="InParanoid" id="A0A2V0PHF3"/>
<evidence type="ECO:0000256" key="1">
    <source>
        <dbReference type="ARBA" id="ARBA00000885"/>
    </source>
</evidence>
<dbReference type="PANTHER" id="PTHR45700">
    <property type="entry name" value="UBIQUITIN-PROTEIN LIGASE E3C"/>
    <property type="match status" value="1"/>
</dbReference>
<evidence type="ECO:0000256" key="3">
    <source>
        <dbReference type="ARBA" id="ARBA00012485"/>
    </source>
</evidence>
<name>A0A2V0PHF3_9CHLO</name>
<keyword evidence="11" id="KW-1185">Reference proteome</keyword>
<dbReference type="OrthoDB" id="8068875at2759"/>
<dbReference type="GO" id="GO:0005737">
    <property type="term" value="C:cytoplasm"/>
    <property type="evidence" value="ECO:0007669"/>
    <property type="project" value="UniProtKB-SubCell"/>
</dbReference>
<dbReference type="AlphaFoldDB" id="A0A2V0PHF3"/>
<gene>
    <name evidence="10" type="ORF">Rsub_10034</name>
</gene>
<dbReference type="EMBL" id="BDRX01000096">
    <property type="protein sequence ID" value="GBF97343.1"/>
    <property type="molecule type" value="Genomic_DNA"/>
</dbReference>
<dbReference type="SMART" id="SM00119">
    <property type="entry name" value="HECTc"/>
    <property type="match status" value="1"/>
</dbReference>
<evidence type="ECO:0000256" key="2">
    <source>
        <dbReference type="ARBA" id="ARBA00004496"/>
    </source>
</evidence>
<keyword evidence="5" id="KW-0808">Transferase</keyword>
<dbReference type="EC" id="2.3.2.26" evidence="3"/>
<feature type="active site" description="Glycyl thioester intermediate" evidence="7">
    <location>
        <position position="459"/>
    </location>
</feature>
<organism evidence="10 11">
    <name type="scientific">Raphidocelis subcapitata</name>
    <dbReference type="NCBI Taxonomy" id="307507"/>
    <lineage>
        <taxon>Eukaryota</taxon>
        <taxon>Viridiplantae</taxon>
        <taxon>Chlorophyta</taxon>
        <taxon>core chlorophytes</taxon>
        <taxon>Chlorophyceae</taxon>
        <taxon>CS clade</taxon>
        <taxon>Sphaeropleales</taxon>
        <taxon>Selenastraceae</taxon>
        <taxon>Raphidocelis</taxon>
    </lineage>
</organism>
<dbReference type="Proteomes" id="UP000247498">
    <property type="component" value="Unassembled WGS sequence"/>
</dbReference>
<dbReference type="InterPro" id="IPR000569">
    <property type="entry name" value="HECT_dom"/>
</dbReference>
<keyword evidence="4" id="KW-0963">Cytoplasm</keyword>
<dbReference type="Gene3D" id="3.30.2160.10">
    <property type="entry name" value="Hect, E3 ligase catalytic domain"/>
    <property type="match status" value="1"/>
</dbReference>